<evidence type="ECO:0000313" key="4">
    <source>
        <dbReference type="Proteomes" id="UP001149074"/>
    </source>
</evidence>
<organism evidence="3 4">
    <name type="scientific">Penicillium argentinense</name>
    <dbReference type="NCBI Taxonomy" id="1131581"/>
    <lineage>
        <taxon>Eukaryota</taxon>
        <taxon>Fungi</taxon>
        <taxon>Dikarya</taxon>
        <taxon>Ascomycota</taxon>
        <taxon>Pezizomycotina</taxon>
        <taxon>Eurotiomycetes</taxon>
        <taxon>Eurotiomycetidae</taxon>
        <taxon>Eurotiales</taxon>
        <taxon>Aspergillaceae</taxon>
        <taxon>Penicillium</taxon>
    </lineage>
</organism>
<dbReference type="EMBL" id="JAPQKI010000006">
    <property type="protein sequence ID" value="KAJ5095294.1"/>
    <property type="molecule type" value="Genomic_DNA"/>
</dbReference>
<dbReference type="GO" id="GO:0032259">
    <property type="term" value="P:methylation"/>
    <property type="evidence" value="ECO:0007669"/>
    <property type="project" value="UniProtKB-KW"/>
</dbReference>
<keyword evidence="3" id="KW-0489">Methyltransferase</keyword>
<dbReference type="AlphaFoldDB" id="A0A9W9K6V5"/>
<dbReference type="PANTHER" id="PTHR35897">
    <property type="entry name" value="METHYLTRANSFERASE AUSD"/>
    <property type="match status" value="1"/>
</dbReference>
<keyword evidence="1" id="KW-0808">Transferase</keyword>
<dbReference type="GeneID" id="81359057"/>
<reference evidence="3" key="2">
    <citation type="journal article" date="2023" name="IMA Fungus">
        <title>Comparative genomic study of the Penicillium genus elucidates a diverse pangenome and 15 lateral gene transfer events.</title>
        <authorList>
            <person name="Petersen C."/>
            <person name="Sorensen T."/>
            <person name="Nielsen M.R."/>
            <person name="Sondergaard T.E."/>
            <person name="Sorensen J.L."/>
            <person name="Fitzpatrick D.A."/>
            <person name="Frisvad J.C."/>
            <person name="Nielsen K.L."/>
        </authorList>
    </citation>
    <scope>NUCLEOTIDE SEQUENCE</scope>
    <source>
        <strain evidence="3">IBT 30761</strain>
    </source>
</reference>
<comment type="caution">
    <text evidence="3">The sequence shown here is derived from an EMBL/GenBank/DDBJ whole genome shotgun (WGS) entry which is preliminary data.</text>
</comment>
<protein>
    <submittedName>
        <fullName evidence="3">Methyltransferase domain-containing protein</fullName>
    </submittedName>
</protein>
<dbReference type="RefSeq" id="XP_056473444.1">
    <property type="nucleotide sequence ID" value="XM_056620078.1"/>
</dbReference>
<accession>A0A9W9K6V5</accession>
<gene>
    <name evidence="3" type="ORF">N7532_007585</name>
</gene>
<sequence length="97" mass="10971">MSATNQEKNFDYQEELPADKAQTLASLKTYNKNPPDQTERHLREICQKSWNIFPHGCIGHWLFLDCAITSLPEYPAIIERIKAGNVLDAGCAFGYAL</sequence>
<dbReference type="InterPro" id="IPR051654">
    <property type="entry name" value="Meroterpenoid_MTases"/>
</dbReference>
<name>A0A9W9K6V5_9EURO</name>
<keyword evidence="4" id="KW-1185">Reference proteome</keyword>
<evidence type="ECO:0000256" key="1">
    <source>
        <dbReference type="ARBA" id="ARBA00022679"/>
    </source>
</evidence>
<dbReference type="Proteomes" id="UP001149074">
    <property type="component" value="Unassembled WGS sequence"/>
</dbReference>
<dbReference type="OrthoDB" id="2094832at2759"/>
<evidence type="ECO:0000256" key="2">
    <source>
        <dbReference type="ARBA" id="ARBA00022691"/>
    </source>
</evidence>
<reference evidence="3" key="1">
    <citation type="submission" date="2022-11" db="EMBL/GenBank/DDBJ databases">
        <authorList>
            <person name="Petersen C."/>
        </authorList>
    </citation>
    <scope>NUCLEOTIDE SEQUENCE</scope>
    <source>
        <strain evidence="3">IBT 30761</strain>
    </source>
</reference>
<dbReference type="GO" id="GO:0008168">
    <property type="term" value="F:methyltransferase activity"/>
    <property type="evidence" value="ECO:0007669"/>
    <property type="project" value="UniProtKB-KW"/>
</dbReference>
<proteinExistence type="predicted"/>
<dbReference type="PANTHER" id="PTHR35897:SF1">
    <property type="entry name" value="METHYLTRANSFERASE AUSD"/>
    <property type="match status" value="1"/>
</dbReference>
<keyword evidence="2" id="KW-0949">S-adenosyl-L-methionine</keyword>
<evidence type="ECO:0000313" key="3">
    <source>
        <dbReference type="EMBL" id="KAJ5095294.1"/>
    </source>
</evidence>